<evidence type="ECO:0000313" key="3">
    <source>
        <dbReference type="EMBL" id="NGX94783.1"/>
    </source>
</evidence>
<dbReference type="InterPro" id="IPR019286">
    <property type="entry name" value="DUF2339_TM"/>
</dbReference>
<feature type="transmembrane region" description="Helical" evidence="2">
    <location>
        <begin position="387"/>
        <end position="405"/>
    </location>
</feature>
<dbReference type="AlphaFoldDB" id="A0A7C9RDH0"/>
<gene>
    <name evidence="3" type="ORF">G4V63_05975</name>
</gene>
<keyword evidence="2" id="KW-0472">Membrane</keyword>
<feature type="transmembrane region" description="Helical" evidence="2">
    <location>
        <begin position="459"/>
        <end position="482"/>
    </location>
</feature>
<feature type="transmembrane region" description="Helical" evidence="2">
    <location>
        <begin position="146"/>
        <end position="163"/>
    </location>
</feature>
<feature type="transmembrane region" description="Helical" evidence="2">
    <location>
        <begin position="339"/>
        <end position="357"/>
    </location>
</feature>
<accession>A0A7C9RDH0</accession>
<feature type="transmembrane region" description="Helical" evidence="2">
    <location>
        <begin position="183"/>
        <end position="203"/>
    </location>
</feature>
<feature type="region of interest" description="Disordered" evidence="1">
    <location>
        <begin position="44"/>
        <end position="87"/>
    </location>
</feature>
<keyword evidence="4" id="KW-1185">Reference proteome</keyword>
<evidence type="ECO:0000256" key="1">
    <source>
        <dbReference type="SAM" id="MobiDB-lite"/>
    </source>
</evidence>
<dbReference type="PANTHER" id="PTHR38434">
    <property type="entry name" value="BLL2549 PROTEIN"/>
    <property type="match status" value="1"/>
</dbReference>
<feature type="transmembrane region" description="Helical" evidence="2">
    <location>
        <begin position="114"/>
        <end position="134"/>
    </location>
</feature>
<evidence type="ECO:0000313" key="4">
    <source>
        <dbReference type="Proteomes" id="UP000480266"/>
    </source>
</evidence>
<feature type="transmembrane region" description="Helical" evidence="2">
    <location>
        <begin position="310"/>
        <end position="327"/>
    </location>
</feature>
<feature type="transmembrane region" description="Helical" evidence="2">
    <location>
        <begin position="363"/>
        <end position="380"/>
    </location>
</feature>
<evidence type="ECO:0000256" key="2">
    <source>
        <dbReference type="SAM" id="Phobius"/>
    </source>
</evidence>
<proteinExistence type="predicted"/>
<reference evidence="3" key="1">
    <citation type="submission" date="2020-02" db="EMBL/GenBank/DDBJ databases">
        <title>Draft genome sequence of Candidatus Afipia apatlaquensis IBT-C3, a potential strain for decolorization of textile dyes.</title>
        <authorList>
            <person name="Sanchez-Reyes A."/>
            <person name="Breton-Deval L."/>
            <person name="Mangelson H."/>
            <person name="Sanchez-Flores A."/>
        </authorList>
    </citation>
    <scope>NUCLEOTIDE SEQUENCE [LARGE SCALE GENOMIC DNA]</scope>
    <source>
        <strain evidence="3">IBT-C3</strain>
    </source>
</reference>
<organism evidence="3 4">
    <name type="scientific">Candidatus Afipia apatlaquensis</name>
    <dbReference type="NCBI Taxonomy" id="2712852"/>
    <lineage>
        <taxon>Bacteria</taxon>
        <taxon>Pseudomonadati</taxon>
        <taxon>Pseudomonadota</taxon>
        <taxon>Alphaproteobacteria</taxon>
        <taxon>Hyphomicrobiales</taxon>
        <taxon>Nitrobacteraceae</taxon>
        <taxon>Afipia</taxon>
    </lineage>
</organism>
<feature type="non-terminal residue" evidence="3">
    <location>
        <position position="492"/>
    </location>
</feature>
<feature type="transmembrane region" description="Helical" evidence="2">
    <location>
        <begin position="431"/>
        <end position="452"/>
    </location>
</feature>
<comment type="caution">
    <text evidence="3">The sequence shown here is derived from an EMBL/GenBank/DDBJ whole genome shotgun (WGS) entry which is preliminary data.</text>
</comment>
<keyword evidence="2" id="KW-0812">Transmembrane</keyword>
<dbReference type="Proteomes" id="UP000480266">
    <property type="component" value="Unassembled WGS sequence"/>
</dbReference>
<sequence length="492" mass="50804">MEFIALVLALIAIGIARNVTMRSKAMEARLSLLEASLASGVRPSTIRTDGPIAPPIVPETATPESAERTPSTPPPLPPAGSRYRETVDGDIPEMPAAPVASSGPGFEERIGTRWVVWVGGLTLALGGVFLVKYSIEAGLLGPEVRVLLGGLFALGLLAVGEFARRKESLSSIAPLPIANIPAILTAAGTAVAFATVYASYALYGFLAPPVAFVLLGAVALGTLAAALLHGPALAGLGVVGAFVTPVLVSSDKPDYWALYIYIAIVTAAAFGLARIRLWRWLAVTTIAFGAFWMLFDIVRPNTLGPQAFDIIASFALAALLVVAGFMFGPPAEQGRVEPVSSVSLSVFLFGATALVLINNHADAAMIVFALLVAATFAIAWRAESATGAIVAAALFVFAVFAEWAIRANPELTVMPGGAMPGIGTRADEGSISMHLIAAAGFGAAFGAAGFLAQGRSVSAIIPVIWAAAGVFTPLALLVALYARIAHLDRSIP</sequence>
<feature type="transmembrane region" description="Helical" evidence="2">
    <location>
        <begin position="255"/>
        <end position="273"/>
    </location>
</feature>
<dbReference type="EMBL" id="JAAMRR010000308">
    <property type="protein sequence ID" value="NGX94783.1"/>
    <property type="molecule type" value="Genomic_DNA"/>
</dbReference>
<protein>
    <submittedName>
        <fullName evidence="3">DUF2339 domain-containing protein</fullName>
    </submittedName>
</protein>
<feature type="transmembrane region" description="Helical" evidence="2">
    <location>
        <begin position="280"/>
        <end position="298"/>
    </location>
</feature>
<dbReference type="PANTHER" id="PTHR38434:SF1">
    <property type="entry name" value="BLL2549 PROTEIN"/>
    <property type="match status" value="1"/>
</dbReference>
<keyword evidence="2" id="KW-1133">Transmembrane helix</keyword>
<name>A0A7C9RDH0_9BRAD</name>
<dbReference type="Pfam" id="PF10101">
    <property type="entry name" value="DUF2339"/>
    <property type="match status" value="1"/>
</dbReference>
<feature type="transmembrane region" description="Helical" evidence="2">
    <location>
        <begin position="210"/>
        <end position="243"/>
    </location>
</feature>